<protein>
    <submittedName>
        <fullName evidence="1">Uncharacterized protein</fullName>
    </submittedName>
</protein>
<proteinExistence type="predicted"/>
<evidence type="ECO:0000313" key="2">
    <source>
        <dbReference type="Proteomes" id="UP000294847"/>
    </source>
</evidence>
<evidence type="ECO:0000313" key="1">
    <source>
        <dbReference type="EMBL" id="QBZ56118.1"/>
    </source>
</evidence>
<gene>
    <name evidence="1" type="ORF">PoMZ_01024</name>
</gene>
<dbReference type="EMBL" id="CP034205">
    <property type="protein sequence ID" value="QBZ56118.1"/>
    <property type="molecule type" value="Genomic_DNA"/>
</dbReference>
<accession>A0A4P7N187</accession>
<dbReference type="Proteomes" id="UP000294847">
    <property type="component" value="Chromosome 2"/>
</dbReference>
<sequence length="115" mass="12796">MAQVEVLARTREYPVKHVLEYADQSASNVVHLGNLPMFPASQPVNPVPWLQSDSCRPVSAKSQPGGRTPTDMVLSKTMDVGTWYYPERPSELMPQAPKPSNSPWICHQVIQPILS</sequence>
<organism evidence="1 2">
    <name type="scientific">Pyricularia oryzae</name>
    <name type="common">Rice blast fungus</name>
    <name type="synonym">Magnaporthe oryzae</name>
    <dbReference type="NCBI Taxonomy" id="318829"/>
    <lineage>
        <taxon>Eukaryota</taxon>
        <taxon>Fungi</taxon>
        <taxon>Dikarya</taxon>
        <taxon>Ascomycota</taxon>
        <taxon>Pezizomycotina</taxon>
        <taxon>Sordariomycetes</taxon>
        <taxon>Sordariomycetidae</taxon>
        <taxon>Magnaporthales</taxon>
        <taxon>Pyriculariaceae</taxon>
        <taxon>Pyricularia</taxon>
    </lineage>
</organism>
<dbReference type="AlphaFoldDB" id="A0A4P7N187"/>
<reference evidence="1 2" key="1">
    <citation type="journal article" date="2019" name="Mol. Biol. Evol.">
        <title>Blast fungal genomes show frequent chromosomal changes, gene gains and losses, and effector gene turnover.</title>
        <authorList>
            <person name="Gomez Luciano L.B."/>
            <person name="Jason Tsai I."/>
            <person name="Chuma I."/>
            <person name="Tosa Y."/>
            <person name="Chen Y.H."/>
            <person name="Li J.Y."/>
            <person name="Li M.Y."/>
            <person name="Jade Lu M.Y."/>
            <person name="Nakayashiki H."/>
            <person name="Li W.H."/>
        </authorList>
    </citation>
    <scope>NUCLEOTIDE SEQUENCE [LARGE SCALE GENOMIC DNA]</scope>
    <source>
        <strain evidence="1">MZ5-1-6</strain>
    </source>
</reference>
<name>A0A4P7N187_PYROR</name>